<dbReference type="AlphaFoldDB" id="W0RK83"/>
<protein>
    <submittedName>
        <fullName evidence="2">Uncharacterized protein</fullName>
    </submittedName>
</protein>
<dbReference type="eggNOG" id="ENOG50348TM">
    <property type="taxonomic scope" value="Bacteria"/>
</dbReference>
<sequence length="149" mass="15843">MTMSDASLNNLLSEMRERFAPGADPREVEVWLASRGYDARQIGEILEVFAPHLSGVPTDGGTSRPPAGRRPEGPLFRVPGSHERGRFAPEAWGRILALSATGALSPADREGLIERALQSTDGRVGLAELRALLESAGIDDGGSTATTIH</sequence>
<evidence type="ECO:0000313" key="2">
    <source>
        <dbReference type="EMBL" id="AHG91509.1"/>
    </source>
</evidence>
<dbReference type="InterPro" id="IPR007456">
    <property type="entry name" value="Smg"/>
</dbReference>
<dbReference type="HOGENOM" id="CLU_1813013_0_0_0"/>
<proteinExistence type="predicted"/>
<dbReference type="KEGG" id="gba:J421_3972"/>
<evidence type="ECO:0000256" key="1">
    <source>
        <dbReference type="SAM" id="MobiDB-lite"/>
    </source>
</evidence>
<dbReference type="Pfam" id="PF04361">
    <property type="entry name" value="DUF494"/>
    <property type="match status" value="1"/>
</dbReference>
<keyword evidence="3" id="KW-1185">Reference proteome</keyword>
<dbReference type="EMBL" id="CP007128">
    <property type="protein sequence ID" value="AHG91509.1"/>
    <property type="molecule type" value="Genomic_DNA"/>
</dbReference>
<dbReference type="InParanoid" id="W0RK83"/>
<dbReference type="STRING" id="861299.J421_3972"/>
<reference evidence="2 3" key="1">
    <citation type="journal article" date="2014" name="Genome Announc.">
        <title>Genome Sequence and Methylome of Soil Bacterium Gemmatirosa kalamazoonensis KBS708T, a Member of the Rarely Cultivated Gemmatimonadetes Phylum.</title>
        <authorList>
            <person name="Debruyn J.M."/>
            <person name="Radosevich M."/>
            <person name="Wommack K.E."/>
            <person name="Polson S.W."/>
            <person name="Hauser L.J."/>
            <person name="Fawaz M.N."/>
            <person name="Korlach J."/>
            <person name="Tsai Y.C."/>
        </authorList>
    </citation>
    <scope>NUCLEOTIDE SEQUENCE [LARGE SCALE GENOMIC DNA]</scope>
    <source>
        <strain evidence="2 3">KBS708</strain>
    </source>
</reference>
<evidence type="ECO:0000313" key="3">
    <source>
        <dbReference type="Proteomes" id="UP000019151"/>
    </source>
</evidence>
<gene>
    <name evidence="2" type="ORF">J421_3972</name>
</gene>
<dbReference type="Proteomes" id="UP000019151">
    <property type="component" value="Chromosome"/>
</dbReference>
<name>W0RK83_9BACT</name>
<accession>W0RK83</accession>
<feature type="region of interest" description="Disordered" evidence="1">
    <location>
        <begin position="53"/>
        <end position="82"/>
    </location>
</feature>
<organism evidence="2 3">
    <name type="scientific">Gemmatirosa kalamazoonensis</name>
    <dbReference type="NCBI Taxonomy" id="861299"/>
    <lineage>
        <taxon>Bacteria</taxon>
        <taxon>Pseudomonadati</taxon>
        <taxon>Gemmatimonadota</taxon>
        <taxon>Gemmatimonadia</taxon>
        <taxon>Gemmatimonadales</taxon>
        <taxon>Gemmatimonadaceae</taxon>
        <taxon>Gemmatirosa</taxon>
    </lineage>
</organism>